<evidence type="ECO:0000313" key="2">
    <source>
        <dbReference type="Proteomes" id="UP001055072"/>
    </source>
</evidence>
<dbReference type="Proteomes" id="UP001055072">
    <property type="component" value="Unassembled WGS sequence"/>
</dbReference>
<protein>
    <submittedName>
        <fullName evidence="1">Uncharacterized protein</fullName>
    </submittedName>
</protein>
<reference evidence="1" key="1">
    <citation type="journal article" date="2021" name="Environ. Microbiol.">
        <title>Gene family expansions and transcriptome signatures uncover fungal adaptations to wood decay.</title>
        <authorList>
            <person name="Hage H."/>
            <person name="Miyauchi S."/>
            <person name="Viragh M."/>
            <person name="Drula E."/>
            <person name="Min B."/>
            <person name="Chaduli D."/>
            <person name="Navarro D."/>
            <person name="Favel A."/>
            <person name="Norest M."/>
            <person name="Lesage-Meessen L."/>
            <person name="Balint B."/>
            <person name="Merenyi Z."/>
            <person name="de Eugenio L."/>
            <person name="Morin E."/>
            <person name="Martinez A.T."/>
            <person name="Baldrian P."/>
            <person name="Stursova M."/>
            <person name="Martinez M.J."/>
            <person name="Novotny C."/>
            <person name="Magnuson J.K."/>
            <person name="Spatafora J.W."/>
            <person name="Maurice S."/>
            <person name="Pangilinan J."/>
            <person name="Andreopoulos W."/>
            <person name="LaButti K."/>
            <person name="Hundley H."/>
            <person name="Na H."/>
            <person name="Kuo A."/>
            <person name="Barry K."/>
            <person name="Lipzen A."/>
            <person name="Henrissat B."/>
            <person name="Riley R."/>
            <person name="Ahrendt S."/>
            <person name="Nagy L.G."/>
            <person name="Grigoriev I.V."/>
            <person name="Martin F."/>
            <person name="Rosso M.N."/>
        </authorList>
    </citation>
    <scope>NUCLEOTIDE SEQUENCE</scope>
    <source>
        <strain evidence="1">CBS 384.51</strain>
    </source>
</reference>
<dbReference type="EMBL" id="MU274933">
    <property type="protein sequence ID" value="KAI0085275.1"/>
    <property type="molecule type" value="Genomic_DNA"/>
</dbReference>
<sequence length="713" mass="76297">MRCRRGEFKTSFPRSTLLPPIPLTPPTSPLNTRVPSSSFFFLCIAIMSGVPGANVDPSGHTGLPDGMLKFFHPKQPYPAELKDLMAQLCYAIENKRPPQTPALVSLLNAISEKQAMLSADPNDRHIFVVRTEFEEQDDGQFVEVSRVQLRLLPPQPPSTTPHHAQHVQPQKTFTPAAQTLFAPTALPTTRTTTAASTAGTTGRTGWTAATANKNVASGPQDSSRTRKRKQQVWMPQSPRDDKSEQGLSRKATLGPSCSPKRQKVENQGSQAKKAGDVAKQTRSGVQGSSSKKEKAKTTAPHDDGSTTTTSPSTALASNRRKGPSARPGPVATPSQATSQAMISPSSSTTRSLRSAQPAVTTSSQSIKGSPTLTLATPATSTNLSKKSNSRSLGTRPTQGSTKVRAPRLSPRKPASLATMSQESPVRLSSDRKRGTLLKTPPSLRALPKTPMLTATIPMPIIPYSRTDGFSDILPFVGGQQRSPKRATTSNLNSSSNVRSAMPALTAGTASHESSESVSLIHGGVKSSTLAASGGGVTLPILAGDAAISVSPTQNKSGNLKNSKDTRGVAERAVSRVPSPVLEVEEVDFTDLFGASDEEYDEEEEKEKDEGNSEELVRQLQIGLAELRKVNTVIAKTEVEVPEKDVEDEYVDDDALGAELELGMFELLGDSNEKVDKKEQESSSSVNENKSDDDSSEESKSESESDSETLEDEY</sequence>
<keyword evidence="2" id="KW-1185">Reference proteome</keyword>
<proteinExistence type="predicted"/>
<accession>A0ACB8TTG6</accession>
<name>A0ACB8TTG6_9APHY</name>
<evidence type="ECO:0000313" key="1">
    <source>
        <dbReference type="EMBL" id="KAI0085275.1"/>
    </source>
</evidence>
<comment type="caution">
    <text evidence="1">The sequence shown here is derived from an EMBL/GenBank/DDBJ whole genome shotgun (WGS) entry which is preliminary data.</text>
</comment>
<organism evidence="1 2">
    <name type="scientific">Irpex rosettiformis</name>
    <dbReference type="NCBI Taxonomy" id="378272"/>
    <lineage>
        <taxon>Eukaryota</taxon>
        <taxon>Fungi</taxon>
        <taxon>Dikarya</taxon>
        <taxon>Basidiomycota</taxon>
        <taxon>Agaricomycotina</taxon>
        <taxon>Agaricomycetes</taxon>
        <taxon>Polyporales</taxon>
        <taxon>Irpicaceae</taxon>
        <taxon>Irpex</taxon>
    </lineage>
</organism>
<gene>
    <name evidence="1" type="ORF">BDY19DRAFT_456508</name>
</gene>